<dbReference type="Pfam" id="PF04558">
    <property type="entry name" value="tRNA_synt_1c_R1"/>
    <property type="match status" value="1"/>
</dbReference>
<keyword evidence="5 10" id="KW-0067">ATP-binding</keyword>
<dbReference type="Gene3D" id="1.10.10.2420">
    <property type="match status" value="1"/>
</dbReference>
<dbReference type="EMBL" id="CR382126">
    <property type="protein sequence ID" value="CAG98706.1"/>
    <property type="molecule type" value="Genomic_DNA"/>
</dbReference>
<dbReference type="InterPro" id="IPR050132">
    <property type="entry name" value="Gln/Glu-tRNA_Ligase"/>
</dbReference>
<feature type="domain" description="tRNA synthetases class I (E and Q) anti-codon binding" evidence="16">
    <location>
        <begin position="681"/>
        <end position="742"/>
    </location>
</feature>
<evidence type="ECO:0000256" key="2">
    <source>
        <dbReference type="ARBA" id="ARBA00012836"/>
    </source>
</evidence>
<protein>
    <recommendedName>
        <fullName evidence="2">glutamine--tRNA ligase</fullName>
        <ecNumber evidence="2">6.1.1.18</ecNumber>
    </recommendedName>
    <alternativeName>
        <fullName evidence="8">Glutaminyl-tRNA synthetase</fullName>
    </alternativeName>
</protein>
<evidence type="ECO:0000259" key="12">
    <source>
        <dbReference type="Pfam" id="PF00749"/>
    </source>
</evidence>
<feature type="domain" description="Glutamyl/glutaminyl-tRNA synthetase class Ib anti-codon binding" evidence="13">
    <location>
        <begin position="567"/>
        <end position="668"/>
    </location>
</feature>
<evidence type="ECO:0000256" key="10">
    <source>
        <dbReference type="RuleBase" id="RU363037"/>
    </source>
</evidence>
<dbReference type="FunFam" id="2.40.240.10:FF:000015">
    <property type="entry name" value="Glutaminyl-tRNA synthetase"/>
    <property type="match status" value="1"/>
</dbReference>
<dbReference type="Gene3D" id="3.40.50.620">
    <property type="entry name" value="HUPs"/>
    <property type="match status" value="1"/>
</dbReference>
<name>Q6CJ91_KLULA</name>
<dbReference type="InterPro" id="IPR014729">
    <property type="entry name" value="Rossmann-like_a/b/a_fold"/>
</dbReference>
<feature type="domain" description="Glutaminyl-tRNA synthetase class Ib non-specific RNA-binding" evidence="14">
    <location>
        <begin position="166"/>
        <end position="243"/>
    </location>
</feature>
<evidence type="ECO:0000256" key="6">
    <source>
        <dbReference type="ARBA" id="ARBA00022917"/>
    </source>
</evidence>
<keyword evidence="3 10" id="KW-0436">Ligase</keyword>
<dbReference type="HOGENOM" id="CLU_001882_2_3_1"/>
<comment type="similarity">
    <text evidence="1 10">Belongs to the class-I aminoacyl-tRNA synthetase family.</text>
</comment>
<feature type="region of interest" description="Disordered" evidence="11">
    <location>
        <begin position="186"/>
        <end position="218"/>
    </location>
</feature>
<evidence type="ECO:0000256" key="11">
    <source>
        <dbReference type="SAM" id="MobiDB-lite"/>
    </source>
</evidence>
<dbReference type="InterPro" id="IPR042559">
    <property type="entry name" value="Gln-tRNA-synth_Ib_RNA-bd_N_2"/>
</dbReference>
<dbReference type="InterPro" id="IPR001412">
    <property type="entry name" value="aa-tRNA-synth_I_CS"/>
</dbReference>
<dbReference type="InterPro" id="IPR007639">
    <property type="entry name" value="Gln-tRNA-synth_Ib_RNA-bd_N"/>
</dbReference>
<feature type="domain" description="Glutaminyl-tRNA synthetase class Ib non-specific RNA-binding" evidence="15">
    <location>
        <begin position="5"/>
        <end position="163"/>
    </location>
</feature>
<dbReference type="KEGG" id="kla:KLLA0_F20449g"/>
<proteinExistence type="inferred from homology"/>
<dbReference type="InterPro" id="IPR000924">
    <property type="entry name" value="Glu/Gln-tRNA-synth"/>
</dbReference>
<comment type="catalytic activity">
    <reaction evidence="9">
        <text>tRNA(Gln) + L-glutamine + ATP = L-glutaminyl-tRNA(Gln) + AMP + diphosphate</text>
        <dbReference type="Rhea" id="RHEA:20121"/>
        <dbReference type="Rhea" id="RHEA-COMP:9662"/>
        <dbReference type="Rhea" id="RHEA-COMP:9681"/>
        <dbReference type="ChEBI" id="CHEBI:30616"/>
        <dbReference type="ChEBI" id="CHEBI:33019"/>
        <dbReference type="ChEBI" id="CHEBI:58359"/>
        <dbReference type="ChEBI" id="CHEBI:78442"/>
        <dbReference type="ChEBI" id="CHEBI:78521"/>
        <dbReference type="ChEBI" id="CHEBI:456215"/>
        <dbReference type="EC" id="6.1.1.18"/>
    </reaction>
</comment>
<dbReference type="FunFam" id="1.10.10.2420:FF:000001">
    <property type="entry name" value="Glutamine--tRNA ligase cytoplasmic"/>
    <property type="match status" value="1"/>
</dbReference>
<dbReference type="PANTHER" id="PTHR43097">
    <property type="entry name" value="GLUTAMINE-TRNA LIGASE"/>
    <property type="match status" value="1"/>
</dbReference>
<dbReference type="AlphaFoldDB" id="Q6CJ91"/>
<dbReference type="FunFam" id="3.40.50.620:FF:000183">
    <property type="entry name" value="Glutaminyl-tRNA synthetase"/>
    <property type="match status" value="1"/>
</dbReference>
<dbReference type="InterPro" id="IPR007638">
    <property type="entry name" value="Gln-tRNA-synth_Ib_RNA-bd_2"/>
</dbReference>
<evidence type="ECO:0000313" key="18">
    <source>
        <dbReference type="Proteomes" id="UP000000598"/>
    </source>
</evidence>
<dbReference type="SUPFAM" id="SSF52374">
    <property type="entry name" value="Nucleotidylyl transferase"/>
    <property type="match status" value="1"/>
</dbReference>
<dbReference type="InterPro" id="IPR020059">
    <property type="entry name" value="Glu/Gln-tRNA-synth_Ib_codon-bd"/>
</dbReference>
<evidence type="ECO:0000256" key="4">
    <source>
        <dbReference type="ARBA" id="ARBA00022741"/>
    </source>
</evidence>
<dbReference type="FunCoup" id="Q6CJ91">
    <property type="interactions" value="1327"/>
</dbReference>
<dbReference type="InterPro" id="IPR020056">
    <property type="entry name" value="Rbsml_bL25/Gln-tRNA_synth_N"/>
</dbReference>
<dbReference type="PaxDb" id="284590-Q6CJ91"/>
<dbReference type="GO" id="GO:0004819">
    <property type="term" value="F:glutamine-tRNA ligase activity"/>
    <property type="evidence" value="ECO:0007669"/>
    <property type="project" value="UniProtKB-EC"/>
</dbReference>
<evidence type="ECO:0000256" key="5">
    <source>
        <dbReference type="ARBA" id="ARBA00022840"/>
    </source>
</evidence>
<dbReference type="CDD" id="cd00807">
    <property type="entry name" value="GlnRS_core"/>
    <property type="match status" value="1"/>
</dbReference>
<keyword evidence="6 10" id="KW-0648">Protein biosynthesis</keyword>
<dbReference type="SUPFAM" id="SSF50715">
    <property type="entry name" value="Ribosomal protein L25-like"/>
    <property type="match status" value="1"/>
</dbReference>
<dbReference type="STRING" id="284590.Q6CJ91"/>
<dbReference type="GO" id="GO:0005829">
    <property type="term" value="C:cytosol"/>
    <property type="evidence" value="ECO:0007669"/>
    <property type="project" value="TreeGrafter"/>
</dbReference>
<sequence>MSSVDELTNLFSKIGFEEAKVKEILKNAKVSSSLESLVNLASDDFPWNKNSRALIHTLAASLKGAEVPHLQYIVDGIGKNDLKTALQIDAALKYLKTKGEDATVVDLNKESGVGIEVTEDQVRNRVAKYVEDNKDTILKERYKLVPGLFAKIKALPELKWAEPRLFKPIIDEEILKVLGPKDERDIVKKEKKPKAEKKANGKASKDQTEEDGPKRSMFTEGFLGDLHKVGENEQAYPELMAEHLKATGGKVHTRFPPEPNGYLHIGHSKAIMVNFGFAKYHNGVCYLRFDDTNPEAEAPEYFESIKSMVSWLGFKPWKTTYSSDYFDELYQLAETLIKNGKAYVCHCSAEEIKRGRGIKEDGTPGGERKACVSRERPIEESLTEFRKMRDGFYKPGEAILRMKQDLNSPSPQMWDLIAYRVLDAPHPRTGDKWKIYPTYDFTHCLVDSLENITHSLCTTEFYLSRESYEWLCDQVHVFRPAQREYGRLNITGTVLSKRKIAKLVTGGYVSGWNDPRLFTLEAIRRRGVPPGAILSFINTLGVTTSTTNIQVVRFESAIRKYLEDTTPRLMFILDPVEVVVDNVDEDFVELCNIPYRPNTPEFGDRTVPFTKRFYIERSDFSEDVDNKEFFRLTPNQSVGLIKVPYTVSYQSLEKDANGKITKIHVKYENEEAKPKKPKTYIQWVPISEKHDSPVRIAETRVYNQLFKSENPSAHPDGYLSDINPDSIIVYKSSVAEYNINSIIKNSPWVVDSAKKSEFYVEEEKGRKEVCRFQAMRVGYFTLDSDSTDEKIVLNRIVSLKDGTK</sequence>
<dbReference type="InterPro" id="IPR042558">
    <property type="entry name" value="Gln-tRNA-synth_Ib_RNA-bd_N_1"/>
</dbReference>
<evidence type="ECO:0000259" key="13">
    <source>
        <dbReference type="Pfam" id="PF03950"/>
    </source>
</evidence>
<dbReference type="Gene3D" id="1.10.8.1290">
    <property type="entry name" value="Glutaminyl-tRNA synthetase, non-specific RNA binding region part 1, domain 1"/>
    <property type="match status" value="1"/>
</dbReference>
<evidence type="ECO:0000256" key="1">
    <source>
        <dbReference type="ARBA" id="ARBA00005594"/>
    </source>
</evidence>
<gene>
    <name evidence="17" type="ORF">KLLA0_F20449g</name>
</gene>
<evidence type="ECO:0000256" key="9">
    <source>
        <dbReference type="ARBA" id="ARBA00048270"/>
    </source>
</evidence>
<dbReference type="InterPro" id="IPR011035">
    <property type="entry name" value="Ribosomal_bL25/Gln-tRNA_synth"/>
</dbReference>
<organism evidence="17 18">
    <name type="scientific">Kluyveromyces lactis (strain ATCC 8585 / CBS 2359 / DSM 70799 / NBRC 1267 / NRRL Y-1140 / WM37)</name>
    <name type="common">Yeast</name>
    <name type="synonym">Candida sphaerica</name>
    <dbReference type="NCBI Taxonomy" id="284590"/>
    <lineage>
        <taxon>Eukaryota</taxon>
        <taxon>Fungi</taxon>
        <taxon>Dikarya</taxon>
        <taxon>Ascomycota</taxon>
        <taxon>Saccharomycotina</taxon>
        <taxon>Saccharomycetes</taxon>
        <taxon>Saccharomycetales</taxon>
        <taxon>Saccharomycetaceae</taxon>
        <taxon>Kluyveromyces</taxon>
    </lineage>
</organism>
<dbReference type="Pfam" id="PF00749">
    <property type="entry name" value="tRNA-synt_1c"/>
    <property type="match status" value="1"/>
</dbReference>
<dbReference type="Pfam" id="PF04557">
    <property type="entry name" value="tRNA_synt_1c_R2"/>
    <property type="match status" value="1"/>
</dbReference>
<evidence type="ECO:0000259" key="14">
    <source>
        <dbReference type="Pfam" id="PF04557"/>
    </source>
</evidence>
<evidence type="ECO:0000256" key="7">
    <source>
        <dbReference type="ARBA" id="ARBA00023146"/>
    </source>
</evidence>
<dbReference type="OMA" id="TWCIYPM"/>
<dbReference type="Proteomes" id="UP000000598">
    <property type="component" value="Chromosome F"/>
</dbReference>
<dbReference type="GO" id="GO:0005524">
    <property type="term" value="F:ATP binding"/>
    <property type="evidence" value="ECO:0007669"/>
    <property type="project" value="UniProtKB-KW"/>
</dbReference>
<evidence type="ECO:0000256" key="8">
    <source>
        <dbReference type="ARBA" id="ARBA00030466"/>
    </source>
</evidence>
<dbReference type="PANTHER" id="PTHR43097:SF4">
    <property type="entry name" value="GLUTAMINE--TRNA LIGASE"/>
    <property type="match status" value="1"/>
</dbReference>
<keyword evidence="4 10" id="KW-0547">Nucleotide-binding</keyword>
<dbReference type="Pfam" id="PF20974">
    <property type="entry name" value="tRNA-synt_1c_C2"/>
    <property type="match status" value="1"/>
</dbReference>
<accession>Q6CJ91</accession>
<dbReference type="PROSITE" id="PS00178">
    <property type="entry name" value="AA_TRNA_LIGASE_I"/>
    <property type="match status" value="1"/>
</dbReference>
<dbReference type="eggNOG" id="KOG1148">
    <property type="taxonomic scope" value="Eukaryota"/>
</dbReference>
<dbReference type="PRINTS" id="PR00987">
    <property type="entry name" value="TRNASYNTHGLU"/>
</dbReference>
<dbReference type="InParanoid" id="Q6CJ91"/>
<dbReference type="InterPro" id="IPR004514">
    <property type="entry name" value="Gln-tRNA-synth"/>
</dbReference>
<evidence type="ECO:0000259" key="15">
    <source>
        <dbReference type="Pfam" id="PF04558"/>
    </source>
</evidence>
<feature type="compositionally biased region" description="Basic and acidic residues" evidence="11">
    <location>
        <begin position="196"/>
        <end position="214"/>
    </location>
</feature>
<dbReference type="GO" id="GO:0006425">
    <property type="term" value="P:glutaminyl-tRNA aminoacylation"/>
    <property type="evidence" value="ECO:0007669"/>
    <property type="project" value="InterPro"/>
</dbReference>
<keyword evidence="18" id="KW-1185">Reference proteome</keyword>
<evidence type="ECO:0000313" key="17">
    <source>
        <dbReference type="EMBL" id="CAG98706.1"/>
    </source>
</evidence>
<dbReference type="Gene3D" id="2.40.240.10">
    <property type="entry name" value="Ribosomal Protein L25, Chain P"/>
    <property type="match status" value="2"/>
</dbReference>
<dbReference type="NCBIfam" id="TIGR00440">
    <property type="entry name" value="glnS"/>
    <property type="match status" value="1"/>
</dbReference>
<dbReference type="InterPro" id="IPR020058">
    <property type="entry name" value="Glu/Gln-tRNA-synth_Ib_cat-dom"/>
</dbReference>
<reference evidence="17 18" key="1">
    <citation type="journal article" date="2004" name="Nature">
        <title>Genome evolution in yeasts.</title>
        <authorList>
            <consortium name="Genolevures"/>
            <person name="Dujon B."/>
            <person name="Sherman D."/>
            <person name="Fischer G."/>
            <person name="Durrens P."/>
            <person name="Casaregola S."/>
            <person name="Lafontaine I."/>
            <person name="de Montigny J."/>
            <person name="Marck C."/>
            <person name="Neuveglise C."/>
            <person name="Talla E."/>
            <person name="Goffard N."/>
            <person name="Frangeul L."/>
            <person name="Aigle M."/>
            <person name="Anthouard V."/>
            <person name="Babour A."/>
            <person name="Barbe V."/>
            <person name="Barnay S."/>
            <person name="Blanchin S."/>
            <person name="Beckerich J.M."/>
            <person name="Beyne E."/>
            <person name="Bleykasten C."/>
            <person name="Boisrame A."/>
            <person name="Boyer J."/>
            <person name="Cattolico L."/>
            <person name="Confanioleri F."/>
            <person name="de Daruvar A."/>
            <person name="Despons L."/>
            <person name="Fabre E."/>
            <person name="Fairhead C."/>
            <person name="Ferry-Dumazet H."/>
            <person name="Groppi A."/>
            <person name="Hantraye F."/>
            <person name="Hennequin C."/>
            <person name="Jauniaux N."/>
            <person name="Joyet P."/>
            <person name="Kachouri R."/>
            <person name="Kerrest A."/>
            <person name="Koszul R."/>
            <person name="Lemaire M."/>
            <person name="Lesur I."/>
            <person name="Ma L."/>
            <person name="Muller H."/>
            <person name="Nicaud J.M."/>
            <person name="Nikolski M."/>
            <person name="Oztas S."/>
            <person name="Ozier-Kalogeropoulos O."/>
            <person name="Pellenz S."/>
            <person name="Potier S."/>
            <person name="Richard G.F."/>
            <person name="Straub M.L."/>
            <person name="Suleau A."/>
            <person name="Swennene D."/>
            <person name="Tekaia F."/>
            <person name="Wesolowski-Louvel M."/>
            <person name="Westhof E."/>
            <person name="Wirth B."/>
            <person name="Zeniou-Meyer M."/>
            <person name="Zivanovic I."/>
            <person name="Bolotin-Fukuhara M."/>
            <person name="Thierry A."/>
            <person name="Bouchier C."/>
            <person name="Caudron B."/>
            <person name="Scarpelli C."/>
            <person name="Gaillardin C."/>
            <person name="Weissenbach J."/>
            <person name="Wincker P."/>
            <person name="Souciet J.L."/>
        </authorList>
    </citation>
    <scope>NUCLEOTIDE SEQUENCE [LARGE SCALE GENOMIC DNA]</scope>
    <source>
        <strain evidence="18">ATCC 8585 / CBS 2359 / DSM 70799 / NBRC 1267 / NRRL Y-1140 / WM37</strain>
    </source>
</reference>
<dbReference type="FunFam" id="2.40.240.10:FF:000007">
    <property type="entry name" value="Glutamine--tRNA ligase"/>
    <property type="match status" value="1"/>
</dbReference>
<feature type="domain" description="Glutamyl/glutaminyl-tRNA synthetase class Ib catalytic" evidence="12">
    <location>
        <begin position="250"/>
        <end position="563"/>
    </location>
</feature>
<evidence type="ECO:0000259" key="16">
    <source>
        <dbReference type="Pfam" id="PF20974"/>
    </source>
</evidence>
<keyword evidence="7 10" id="KW-0030">Aminoacyl-tRNA synthetase</keyword>
<dbReference type="InterPro" id="IPR049437">
    <property type="entry name" value="tRNA-synt_1c_C2"/>
</dbReference>
<dbReference type="Pfam" id="PF03950">
    <property type="entry name" value="tRNA-synt_1c_C"/>
    <property type="match status" value="1"/>
</dbReference>
<dbReference type="EC" id="6.1.1.18" evidence="2"/>
<evidence type="ECO:0000256" key="3">
    <source>
        <dbReference type="ARBA" id="ARBA00022598"/>
    </source>
</evidence>